<reference evidence="3 4" key="1">
    <citation type="submission" date="2019-01" db="EMBL/GenBank/DDBJ databases">
        <title>A draft genome assembly of the solar-powered sea slug Elysia chlorotica.</title>
        <authorList>
            <person name="Cai H."/>
            <person name="Li Q."/>
            <person name="Fang X."/>
            <person name="Li J."/>
            <person name="Curtis N.E."/>
            <person name="Altenburger A."/>
            <person name="Shibata T."/>
            <person name="Feng M."/>
            <person name="Maeda T."/>
            <person name="Schwartz J.A."/>
            <person name="Shigenobu S."/>
            <person name="Lundholm N."/>
            <person name="Nishiyama T."/>
            <person name="Yang H."/>
            <person name="Hasebe M."/>
            <person name="Li S."/>
            <person name="Pierce S.K."/>
            <person name="Wang J."/>
        </authorList>
    </citation>
    <scope>NUCLEOTIDE SEQUENCE [LARGE SCALE GENOMIC DNA]</scope>
    <source>
        <strain evidence="3">EC2010</strain>
        <tissue evidence="3">Whole organism of an adult</tissue>
    </source>
</reference>
<dbReference type="Proteomes" id="UP000271974">
    <property type="component" value="Unassembled WGS sequence"/>
</dbReference>
<organism evidence="3 4">
    <name type="scientific">Elysia chlorotica</name>
    <name type="common">Eastern emerald elysia</name>
    <name type="synonym">Sea slug</name>
    <dbReference type="NCBI Taxonomy" id="188477"/>
    <lineage>
        <taxon>Eukaryota</taxon>
        <taxon>Metazoa</taxon>
        <taxon>Spiralia</taxon>
        <taxon>Lophotrochozoa</taxon>
        <taxon>Mollusca</taxon>
        <taxon>Gastropoda</taxon>
        <taxon>Heterobranchia</taxon>
        <taxon>Euthyneura</taxon>
        <taxon>Panpulmonata</taxon>
        <taxon>Sacoglossa</taxon>
        <taxon>Placobranchoidea</taxon>
        <taxon>Plakobranchidae</taxon>
        <taxon>Elysia</taxon>
    </lineage>
</organism>
<evidence type="ECO:0000256" key="1">
    <source>
        <dbReference type="SAM" id="MobiDB-lite"/>
    </source>
</evidence>
<evidence type="ECO:0000256" key="2">
    <source>
        <dbReference type="SAM" id="Phobius"/>
    </source>
</evidence>
<keyword evidence="4" id="KW-1185">Reference proteome</keyword>
<dbReference type="OrthoDB" id="6162153at2759"/>
<dbReference type="AlphaFoldDB" id="A0A433UDU2"/>
<gene>
    <name evidence="3" type="ORF">EGW08_000234</name>
</gene>
<keyword evidence="2" id="KW-1133">Transmembrane helix</keyword>
<protein>
    <submittedName>
        <fullName evidence="3">Uncharacterized protein</fullName>
    </submittedName>
</protein>
<keyword evidence="2" id="KW-0472">Membrane</keyword>
<name>A0A433UDU2_ELYCH</name>
<evidence type="ECO:0000313" key="3">
    <source>
        <dbReference type="EMBL" id="RUS92021.1"/>
    </source>
</evidence>
<feature type="transmembrane region" description="Helical" evidence="2">
    <location>
        <begin position="6"/>
        <end position="30"/>
    </location>
</feature>
<feature type="non-terminal residue" evidence="3">
    <location>
        <position position="1"/>
    </location>
</feature>
<evidence type="ECO:0000313" key="4">
    <source>
        <dbReference type="Proteomes" id="UP000271974"/>
    </source>
</evidence>
<comment type="caution">
    <text evidence="3">The sequence shown here is derived from an EMBL/GenBank/DDBJ whole genome shotgun (WGS) entry which is preliminary data.</text>
</comment>
<feature type="compositionally biased region" description="Basic residues" evidence="1">
    <location>
        <begin position="88"/>
        <end position="98"/>
    </location>
</feature>
<feature type="compositionally biased region" description="Low complexity" evidence="1">
    <location>
        <begin position="70"/>
        <end position="82"/>
    </location>
</feature>
<feature type="region of interest" description="Disordered" evidence="1">
    <location>
        <begin position="66"/>
        <end position="111"/>
    </location>
</feature>
<accession>A0A433UDU2</accession>
<dbReference type="EMBL" id="RQTK01000003">
    <property type="protein sequence ID" value="RUS92021.1"/>
    <property type="molecule type" value="Genomic_DNA"/>
</dbReference>
<proteinExistence type="predicted"/>
<keyword evidence="2" id="KW-0812">Transmembrane</keyword>
<sequence>IKREFPVALVTAASVAAFCILLFFLLAYIWHTRQLDSRARKLAIRLAADAEDERRGIGRCVSSCRNCGPSSRGRMASSSSSGRSGGRGAHRKWSRSKKSSCSGSQSLEKRDSAVTDKEILTHFASRRHSTFFI</sequence>